<comment type="similarity">
    <text evidence="6 16">Belongs to the purine/pyrimidine phosphoribosyltransferase family.</text>
</comment>
<evidence type="ECO:0000256" key="16">
    <source>
        <dbReference type="RuleBase" id="RU364099"/>
    </source>
</evidence>
<protein>
    <recommendedName>
        <fullName evidence="16">Hypoxanthine phosphoribosyltransferase</fullName>
        <ecNumber evidence="16">2.4.2.8</ecNumber>
    </recommendedName>
</protein>
<dbReference type="InterPro" id="IPR005904">
    <property type="entry name" value="Hxn_phspho_trans"/>
</dbReference>
<keyword evidence="19" id="KW-1185">Reference proteome</keyword>
<dbReference type="GeneID" id="78354615"/>
<dbReference type="CDD" id="cd06223">
    <property type="entry name" value="PRTases_typeI"/>
    <property type="match status" value="1"/>
</dbReference>
<comment type="subcellular location">
    <subcellularLocation>
        <location evidence="3 16">Cytoplasm</location>
    </subcellularLocation>
</comment>
<keyword evidence="7 16" id="KW-0963">Cytoplasm</keyword>
<dbReference type="GO" id="GO:0000287">
    <property type="term" value="F:magnesium ion binding"/>
    <property type="evidence" value="ECO:0007669"/>
    <property type="project" value="TreeGrafter"/>
</dbReference>
<comment type="catalytic activity">
    <reaction evidence="14">
        <text>GMP + diphosphate = guanine + 5-phospho-alpha-D-ribose 1-diphosphate</text>
        <dbReference type="Rhea" id="RHEA:25424"/>
        <dbReference type="ChEBI" id="CHEBI:16235"/>
        <dbReference type="ChEBI" id="CHEBI:33019"/>
        <dbReference type="ChEBI" id="CHEBI:58017"/>
        <dbReference type="ChEBI" id="CHEBI:58115"/>
        <dbReference type="EC" id="2.4.2.8"/>
    </reaction>
    <physiologicalReaction direction="right-to-left" evidence="14">
        <dbReference type="Rhea" id="RHEA:25426"/>
    </physiologicalReaction>
</comment>
<dbReference type="InterPro" id="IPR000836">
    <property type="entry name" value="PRTase_dom"/>
</dbReference>
<accession>A0A1I7H4H9</accession>
<comment type="pathway">
    <text evidence="4 16">Purine metabolism; IMP biosynthesis via salvage pathway; IMP from hypoxanthine: step 1/1.</text>
</comment>
<evidence type="ECO:0000256" key="2">
    <source>
        <dbReference type="ARBA" id="ARBA00002049"/>
    </source>
</evidence>
<feature type="domain" description="Phosphoribosyltransferase" evidence="17">
    <location>
        <begin position="13"/>
        <end position="160"/>
    </location>
</feature>
<dbReference type="FunFam" id="3.40.50.2020:FF:000006">
    <property type="entry name" value="Hypoxanthine phosphoribosyltransferase"/>
    <property type="match status" value="1"/>
</dbReference>
<sequence length="180" mass="20327">MSEEVLGKILFTQEEITEKAKELGARITEDYAGEELIVVGTLKGAVMWMSELIKYIDLDVKIDFVSASSYGSGTTTSGVVKVTKDLSMDIYRKNVLIVEDIIDTGTTLSYLVNNFKDRNPKSVEICTMLDKPSRRTHTLKGKYTGFTIDDLFVVGYGLDYDQKYRNLPYISYLDPNHLPE</sequence>
<dbReference type="GO" id="GO:0006178">
    <property type="term" value="P:guanine salvage"/>
    <property type="evidence" value="ECO:0007669"/>
    <property type="project" value="TreeGrafter"/>
</dbReference>
<keyword evidence="8 16" id="KW-0328">Glycosyltransferase</keyword>
<evidence type="ECO:0000256" key="7">
    <source>
        <dbReference type="ARBA" id="ARBA00022490"/>
    </source>
</evidence>
<dbReference type="Pfam" id="PF00156">
    <property type="entry name" value="Pribosyltran"/>
    <property type="match status" value="1"/>
</dbReference>
<dbReference type="EC" id="2.4.2.8" evidence="16"/>
<evidence type="ECO:0000256" key="1">
    <source>
        <dbReference type="ARBA" id="ARBA00001946"/>
    </source>
</evidence>
<dbReference type="EMBL" id="FPBT01000012">
    <property type="protein sequence ID" value="SFU55607.1"/>
    <property type="molecule type" value="Genomic_DNA"/>
</dbReference>
<comment type="cofactor">
    <cofactor evidence="1 16">
        <name>Mg(2+)</name>
        <dbReference type="ChEBI" id="CHEBI:18420"/>
    </cofactor>
</comment>
<organism evidence="18 19">
    <name type="scientific">Eubacterium pyruvativorans</name>
    <dbReference type="NCBI Taxonomy" id="155865"/>
    <lineage>
        <taxon>Bacteria</taxon>
        <taxon>Bacillati</taxon>
        <taxon>Bacillota</taxon>
        <taxon>Clostridia</taxon>
        <taxon>Eubacteriales</taxon>
        <taxon>Eubacteriaceae</taxon>
        <taxon>Eubacterium</taxon>
    </lineage>
</organism>
<dbReference type="PANTHER" id="PTHR43340:SF1">
    <property type="entry name" value="HYPOXANTHINE PHOSPHORIBOSYLTRANSFERASE"/>
    <property type="match status" value="1"/>
</dbReference>
<evidence type="ECO:0000313" key="19">
    <source>
        <dbReference type="Proteomes" id="UP000198817"/>
    </source>
</evidence>
<comment type="catalytic activity">
    <reaction evidence="15">
        <text>IMP + diphosphate = hypoxanthine + 5-phospho-alpha-D-ribose 1-diphosphate</text>
        <dbReference type="Rhea" id="RHEA:17973"/>
        <dbReference type="ChEBI" id="CHEBI:17368"/>
        <dbReference type="ChEBI" id="CHEBI:33019"/>
        <dbReference type="ChEBI" id="CHEBI:58017"/>
        <dbReference type="ChEBI" id="CHEBI:58053"/>
        <dbReference type="EC" id="2.4.2.8"/>
    </reaction>
    <physiologicalReaction direction="right-to-left" evidence="15">
        <dbReference type="Rhea" id="RHEA:17975"/>
    </physiologicalReaction>
</comment>
<evidence type="ECO:0000256" key="5">
    <source>
        <dbReference type="ARBA" id="ARBA00004676"/>
    </source>
</evidence>
<dbReference type="Gene3D" id="3.40.50.2020">
    <property type="match status" value="1"/>
</dbReference>
<evidence type="ECO:0000313" key="18">
    <source>
        <dbReference type="EMBL" id="SFU55607.1"/>
    </source>
</evidence>
<dbReference type="STRING" id="155865.SAMN05216515_11349"/>
<dbReference type="NCBIfam" id="TIGR01203">
    <property type="entry name" value="HGPRTase"/>
    <property type="match status" value="1"/>
</dbReference>
<evidence type="ECO:0000256" key="12">
    <source>
        <dbReference type="ARBA" id="ARBA00022741"/>
    </source>
</evidence>
<dbReference type="GO" id="GO:0052657">
    <property type="term" value="F:guanine phosphoribosyltransferase activity"/>
    <property type="evidence" value="ECO:0007669"/>
    <property type="project" value="UniProtKB-ARBA"/>
</dbReference>
<evidence type="ECO:0000256" key="15">
    <source>
        <dbReference type="ARBA" id="ARBA00049402"/>
    </source>
</evidence>
<dbReference type="InterPro" id="IPR050408">
    <property type="entry name" value="HGPRT"/>
</dbReference>
<dbReference type="GO" id="GO:0004422">
    <property type="term" value="F:hypoxanthine phosphoribosyltransferase activity"/>
    <property type="evidence" value="ECO:0007669"/>
    <property type="project" value="InterPro"/>
</dbReference>
<dbReference type="SUPFAM" id="SSF53271">
    <property type="entry name" value="PRTase-like"/>
    <property type="match status" value="1"/>
</dbReference>
<dbReference type="AlphaFoldDB" id="A0A1I7H4H9"/>
<gene>
    <name evidence="18" type="ORF">SAMN05216508_11210</name>
</gene>
<dbReference type="PANTHER" id="PTHR43340">
    <property type="entry name" value="HYPOXANTHINE-GUANINE PHOSPHORIBOSYLTRANSFERASE"/>
    <property type="match status" value="1"/>
</dbReference>
<evidence type="ECO:0000256" key="6">
    <source>
        <dbReference type="ARBA" id="ARBA00008391"/>
    </source>
</evidence>
<comment type="pathway">
    <text evidence="5">Purine metabolism; GMP biosynthesis via salvage pathway; GMP from guanine: step 1/1.</text>
</comment>
<dbReference type="GO" id="GO:0005829">
    <property type="term" value="C:cytosol"/>
    <property type="evidence" value="ECO:0007669"/>
    <property type="project" value="TreeGrafter"/>
</dbReference>
<keyword evidence="9 16" id="KW-0808">Transferase</keyword>
<evidence type="ECO:0000256" key="4">
    <source>
        <dbReference type="ARBA" id="ARBA00004669"/>
    </source>
</evidence>
<evidence type="ECO:0000256" key="8">
    <source>
        <dbReference type="ARBA" id="ARBA00022676"/>
    </source>
</evidence>
<dbReference type="GO" id="GO:0000166">
    <property type="term" value="F:nucleotide binding"/>
    <property type="evidence" value="ECO:0007669"/>
    <property type="project" value="UniProtKB-KW"/>
</dbReference>
<evidence type="ECO:0000256" key="14">
    <source>
        <dbReference type="ARBA" id="ARBA00048811"/>
    </source>
</evidence>
<keyword evidence="12 16" id="KW-0547">Nucleotide-binding</keyword>
<name>A0A1I7H4H9_9FIRM</name>
<proteinExistence type="inferred from homology"/>
<dbReference type="GO" id="GO:0046100">
    <property type="term" value="P:hypoxanthine metabolic process"/>
    <property type="evidence" value="ECO:0007669"/>
    <property type="project" value="TreeGrafter"/>
</dbReference>
<evidence type="ECO:0000256" key="13">
    <source>
        <dbReference type="ARBA" id="ARBA00022842"/>
    </source>
</evidence>
<dbReference type="GO" id="GO:0006166">
    <property type="term" value="P:purine ribonucleoside salvage"/>
    <property type="evidence" value="ECO:0007669"/>
    <property type="project" value="UniProtKB-KW"/>
</dbReference>
<evidence type="ECO:0000256" key="10">
    <source>
        <dbReference type="ARBA" id="ARBA00022723"/>
    </source>
</evidence>
<reference evidence="18 19" key="1">
    <citation type="submission" date="2016-10" db="EMBL/GenBank/DDBJ databases">
        <authorList>
            <person name="de Groot N.N."/>
        </authorList>
    </citation>
    <scope>NUCLEOTIDE SEQUENCE [LARGE SCALE GENOMIC DNA]</scope>
    <source>
        <strain evidence="18 19">KHGC13</strain>
    </source>
</reference>
<dbReference type="GO" id="GO:0032264">
    <property type="term" value="P:IMP salvage"/>
    <property type="evidence" value="ECO:0007669"/>
    <property type="project" value="UniProtKB-UniPathway"/>
</dbReference>
<comment type="function">
    <text evidence="2">Purine salvage pathway enzyme that catalyzes the transfer of the ribosyl-5-phosphate group from 5-phospho-alpha-D-ribose 1-diphosphate (PRPP) to the N9 position of the 6-oxopurines hypoxanthine and guanine to form the corresponding ribonucleotides IMP (inosine 5'-monophosphate) and GMP (guanosine 5'-monophosphate), with the release of PPi.</text>
</comment>
<dbReference type="UniPathway" id="UPA00591">
    <property type="reaction ID" value="UER00648"/>
</dbReference>
<evidence type="ECO:0000256" key="9">
    <source>
        <dbReference type="ARBA" id="ARBA00022679"/>
    </source>
</evidence>
<evidence type="ECO:0000256" key="3">
    <source>
        <dbReference type="ARBA" id="ARBA00004496"/>
    </source>
</evidence>
<dbReference type="Proteomes" id="UP000198817">
    <property type="component" value="Unassembled WGS sequence"/>
</dbReference>
<evidence type="ECO:0000256" key="11">
    <source>
        <dbReference type="ARBA" id="ARBA00022726"/>
    </source>
</evidence>
<dbReference type="GO" id="GO:0032263">
    <property type="term" value="P:GMP salvage"/>
    <property type="evidence" value="ECO:0007669"/>
    <property type="project" value="TreeGrafter"/>
</dbReference>
<evidence type="ECO:0000259" key="17">
    <source>
        <dbReference type="Pfam" id="PF00156"/>
    </source>
</evidence>
<keyword evidence="11 16" id="KW-0660">Purine salvage</keyword>
<dbReference type="InterPro" id="IPR029057">
    <property type="entry name" value="PRTase-like"/>
</dbReference>
<dbReference type="OrthoDB" id="9802824at2"/>
<dbReference type="RefSeq" id="WP_090163484.1">
    <property type="nucleotide sequence ID" value="NZ_CACVNK010000006.1"/>
</dbReference>
<keyword evidence="13 16" id="KW-0460">Magnesium</keyword>
<keyword evidence="10 16" id="KW-0479">Metal-binding</keyword>